<dbReference type="EMBL" id="JAUEPO010000005">
    <property type="protein sequence ID" value="KAK3321198.1"/>
    <property type="molecule type" value="Genomic_DNA"/>
</dbReference>
<feature type="compositionally biased region" description="Basic and acidic residues" evidence="1">
    <location>
        <begin position="403"/>
        <end position="412"/>
    </location>
</feature>
<reference evidence="2" key="2">
    <citation type="submission" date="2023-06" db="EMBL/GenBank/DDBJ databases">
        <authorList>
            <consortium name="Lawrence Berkeley National Laboratory"/>
            <person name="Haridas S."/>
            <person name="Hensen N."/>
            <person name="Bonometti L."/>
            <person name="Westerberg I."/>
            <person name="Brannstrom I.O."/>
            <person name="Guillou S."/>
            <person name="Cros-Aarteil S."/>
            <person name="Calhoun S."/>
            <person name="Kuo A."/>
            <person name="Mondo S."/>
            <person name="Pangilinan J."/>
            <person name="Riley R."/>
            <person name="Labutti K."/>
            <person name="Andreopoulos B."/>
            <person name="Lipzen A."/>
            <person name="Chen C."/>
            <person name="Yanf M."/>
            <person name="Daum C."/>
            <person name="Ng V."/>
            <person name="Clum A."/>
            <person name="Steindorff A."/>
            <person name="Ohm R."/>
            <person name="Martin F."/>
            <person name="Silar P."/>
            <person name="Natvig D."/>
            <person name="Lalanne C."/>
            <person name="Gautier V."/>
            <person name="Ament-Velasquez S.L."/>
            <person name="Kruys A."/>
            <person name="Hutchinson M.I."/>
            <person name="Powell A.J."/>
            <person name="Barry K."/>
            <person name="Miller A.N."/>
            <person name="Grigoriev I.V."/>
            <person name="Debuchy R."/>
            <person name="Gladieux P."/>
            <person name="Thoren M.H."/>
            <person name="Johannesson H."/>
        </authorList>
    </citation>
    <scope>NUCLEOTIDE SEQUENCE</scope>
    <source>
        <strain evidence="2">SMH4131-1</strain>
    </source>
</reference>
<comment type="caution">
    <text evidence="2">The sequence shown here is derived from an EMBL/GenBank/DDBJ whole genome shotgun (WGS) entry which is preliminary data.</text>
</comment>
<feature type="compositionally biased region" description="Basic and acidic residues" evidence="1">
    <location>
        <begin position="471"/>
        <end position="483"/>
    </location>
</feature>
<evidence type="ECO:0000256" key="1">
    <source>
        <dbReference type="SAM" id="MobiDB-lite"/>
    </source>
</evidence>
<dbReference type="Proteomes" id="UP001286456">
    <property type="component" value="Unassembled WGS sequence"/>
</dbReference>
<feature type="region of interest" description="Disordered" evidence="1">
    <location>
        <begin position="700"/>
        <end position="726"/>
    </location>
</feature>
<name>A0AAE0M7A5_9PEZI</name>
<feature type="compositionally biased region" description="Low complexity" evidence="1">
    <location>
        <begin position="574"/>
        <end position="591"/>
    </location>
</feature>
<reference evidence="2" key="1">
    <citation type="journal article" date="2023" name="Mol. Phylogenet. Evol.">
        <title>Genome-scale phylogeny and comparative genomics of the fungal order Sordariales.</title>
        <authorList>
            <person name="Hensen N."/>
            <person name="Bonometti L."/>
            <person name="Westerberg I."/>
            <person name="Brannstrom I.O."/>
            <person name="Guillou S."/>
            <person name="Cros-Aarteil S."/>
            <person name="Calhoun S."/>
            <person name="Haridas S."/>
            <person name="Kuo A."/>
            <person name="Mondo S."/>
            <person name="Pangilinan J."/>
            <person name="Riley R."/>
            <person name="LaButti K."/>
            <person name="Andreopoulos B."/>
            <person name="Lipzen A."/>
            <person name="Chen C."/>
            <person name="Yan M."/>
            <person name="Daum C."/>
            <person name="Ng V."/>
            <person name="Clum A."/>
            <person name="Steindorff A."/>
            <person name="Ohm R.A."/>
            <person name="Martin F."/>
            <person name="Silar P."/>
            <person name="Natvig D.O."/>
            <person name="Lalanne C."/>
            <person name="Gautier V."/>
            <person name="Ament-Velasquez S.L."/>
            <person name="Kruys A."/>
            <person name="Hutchinson M.I."/>
            <person name="Powell A.J."/>
            <person name="Barry K."/>
            <person name="Miller A.N."/>
            <person name="Grigoriev I.V."/>
            <person name="Debuchy R."/>
            <person name="Gladieux P."/>
            <person name="Hiltunen Thoren M."/>
            <person name="Johannesson H."/>
        </authorList>
    </citation>
    <scope>NUCLEOTIDE SEQUENCE</scope>
    <source>
        <strain evidence="2">SMH4131-1</strain>
    </source>
</reference>
<feature type="compositionally biased region" description="Polar residues" evidence="1">
    <location>
        <begin position="485"/>
        <end position="497"/>
    </location>
</feature>
<feature type="compositionally biased region" description="Basic and acidic residues" evidence="1">
    <location>
        <begin position="521"/>
        <end position="542"/>
    </location>
</feature>
<feature type="compositionally biased region" description="Low complexity" evidence="1">
    <location>
        <begin position="295"/>
        <end position="308"/>
    </location>
</feature>
<feature type="region of interest" description="Disordered" evidence="1">
    <location>
        <begin position="295"/>
        <end position="673"/>
    </location>
</feature>
<feature type="compositionally biased region" description="Polar residues" evidence="1">
    <location>
        <begin position="133"/>
        <end position="147"/>
    </location>
</feature>
<feature type="region of interest" description="Disordered" evidence="1">
    <location>
        <begin position="121"/>
        <end position="147"/>
    </location>
</feature>
<gene>
    <name evidence="2" type="ORF">B0T19DRAFT_444974</name>
</gene>
<proteinExistence type="predicted"/>
<evidence type="ECO:0000313" key="3">
    <source>
        <dbReference type="Proteomes" id="UP001286456"/>
    </source>
</evidence>
<feature type="compositionally biased region" description="Low complexity" evidence="1">
    <location>
        <begin position="604"/>
        <end position="664"/>
    </location>
</feature>
<dbReference type="AlphaFoldDB" id="A0AAE0M7A5"/>
<keyword evidence="3" id="KW-1185">Reference proteome</keyword>
<feature type="compositionally biased region" description="Basic and acidic residues" evidence="1">
    <location>
        <begin position="311"/>
        <end position="323"/>
    </location>
</feature>
<evidence type="ECO:0000313" key="2">
    <source>
        <dbReference type="EMBL" id="KAK3321198.1"/>
    </source>
</evidence>
<accession>A0AAE0M7A5</accession>
<feature type="compositionally biased region" description="Low complexity" evidence="1">
    <location>
        <begin position="448"/>
        <end position="460"/>
    </location>
</feature>
<sequence length="726" mass="79086">MAAGETRPRPVGVDFDHNTTDDFDPDVHGNHHHYGGLEQKISGCDNSILGELPLNSIHNCRKPSLGIDDLTAVLSNFHITYSNPAAKENDHDHCHDHDRHTVCARDHRSCPAADTSTIQSTLDSEHDCHRNTSRSSSGTSVNPTTTSKDFQLNNALAVESRDLHSSQQQLSKHHAGQFEWVLSVEASGGPSTKGCRHLASCHEDVECRNQGNEKLYFGCNLLHRRTQSSGAAGSWDSQSANTYTILATQIDGEEEEEPVVMETAAVPARAEQVETMSVTQLVHDVDTTVIRLSEEQSQAEHSSEGQQQRMSEAKNDDAAERDLTLSPVHSADHVRESIEEVDKLEDSLDGLDETSQRHDERLPSEDDAAKMPPPPATVNHGPSMIVSTSRTTFPAKKTGSETVRAKRVDRSSSVRKSTSMIFPKDEEKPATITTAPRKTVPRPASLLPPKATAKSSKPPTVSTFELPGEAVARRLKEQREARRSMQASSEHTVATPSPSKPHVKSTKPPTRPDFELPGEAISRRKREEREARLKAQEEEARKRREFKARPIRVSVVPSTYPRETIASRARQGKAALDAAAAAAATNAAATTSDPARKRHSIAVSSLSRASFGGSSSVAGSTGRSSRGARGSAVELLAPAAATAADESRATSSASGSVHGSASTTKRSGRDIYIRENALSIEAREQERREKEAAIKLARQEAAERSRKLSREWAEKQRVKRESVRAA</sequence>
<feature type="compositionally biased region" description="Basic and acidic residues" evidence="1">
    <location>
        <begin position="354"/>
        <end position="369"/>
    </location>
</feature>
<organism evidence="2 3">
    <name type="scientific">Cercophora scortea</name>
    <dbReference type="NCBI Taxonomy" id="314031"/>
    <lineage>
        <taxon>Eukaryota</taxon>
        <taxon>Fungi</taxon>
        <taxon>Dikarya</taxon>
        <taxon>Ascomycota</taxon>
        <taxon>Pezizomycotina</taxon>
        <taxon>Sordariomycetes</taxon>
        <taxon>Sordariomycetidae</taxon>
        <taxon>Sordariales</taxon>
        <taxon>Lasiosphaeriaceae</taxon>
        <taxon>Cercophora</taxon>
    </lineage>
</organism>
<protein>
    <submittedName>
        <fullName evidence="2">Uncharacterized protein</fullName>
    </submittedName>
</protein>
<feature type="compositionally biased region" description="Basic and acidic residues" evidence="1">
    <location>
        <begin position="330"/>
        <end position="346"/>
    </location>
</feature>